<sequence>MISNRERVFNNTIDLLLSVSWTQKITAEHYDLLSKYSTWIKWIRIFSTLLTSTTVATLFASNNFKTKLAAIVGSILLTLLEIITNQFNIEKSMAKLSILKEELWNIKIDITGLARRLKCVSDDVKIDELEVGYNDLLNKVKSIQAEIPSAPKISIVNASRDIHERNDNDIWNDREKLLPRDILHFKEND</sequence>
<evidence type="ECO:0000313" key="1">
    <source>
        <dbReference type="EMBL" id="XFD40149.1"/>
    </source>
</evidence>
<evidence type="ECO:0000313" key="2">
    <source>
        <dbReference type="Proteomes" id="UP001149860"/>
    </source>
</evidence>
<name>A0ACD5DFJ0_9LACO</name>
<reference evidence="1" key="1">
    <citation type="submission" date="2024-08" db="EMBL/GenBank/DDBJ databases">
        <title>Lentilactobacillus sp. nov., isolated from tree bark.</title>
        <authorList>
            <person name="Phuengjayaem S."/>
            <person name="Tanasupawat S."/>
        </authorList>
    </citation>
    <scope>NUCLEOTIDE SEQUENCE</scope>
    <source>
        <strain evidence="1">SPB1-3</strain>
    </source>
</reference>
<proteinExistence type="predicted"/>
<accession>A0ACD5DFJ0</accession>
<organism evidence="1 2">
    <name type="scientific">Lentilactobacillus terminaliae</name>
    <dbReference type="NCBI Taxonomy" id="3003483"/>
    <lineage>
        <taxon>Bacteria</taxon>
        <taxon>Bacillati</taxon>
        <taxon>Bacillota</taxon>
        <taxon>Bacilli</taxon>
        <taxon>Lactobacillales</taxon>
        <taxon>Lactobacillaceae</taxon>
        <taxon>Lentilactobacillus</taxon>
    </lineage>
</organism>
<dbReference type="Proteomes" id="UP001149860">
    <property type="component" value="Chromosome"/>
</dbReference>
<protein>
    <submittedName>
        <fullName evidence="1">SLATT domain-containing protein</fullName>
    </submittedName>
</protein>
<gene>
    <name evidence="1" type="ORF">O0236_002210</name>
</gene>
<dbReference type="EMBL" id="CP168151">
    <property type="protein sequence ID" value="XFD40149.1"/>
    <property type="molecule type" value="Genomic_DNA"/>
</dbReference>
<keyword evidence="2" id="KW-1185">Reference proteome</keyword>